<proteinExistence type="predicted"/>
<accession>A0A0E9VXY1</accession>
<evidence type="ECO:0000313" key="1">
    <source>
        <dbReference type="EMBL" id="JAH82999.1"/>
    </source>
</evidence>
<sequence>MSFLFSDLPLSAIGPNMTWLVTSRLKVQRADFTC</sequence>
<dbReference type="EMBL" id="GBXM01025578">
    <property type="protein sequence ID" value="JAH82999.1"/>
    <property type="molecule type" value="Transcribed_RNA"/>
</dbReference>
<dbReference type="AlphaFoldDB" id="A0A0E9VXY1"/>
<reference evidence="1" key="1">
    <citation type="submission" date="2014-11" db="EMBL/GenBank/DDBJ databases">
        <authorList>
            <person name="Amaro Gonzalez C."/>
        </authorList>
    </citation>
    <scope>NUCLEOTIDE SEQUENCE</scope>
</reference>
<reference evidence="1" key="2">
    <citation type="journal article" date="2015" name="Fish Shellfish Immunol.">
        <title>Early steps in the European eel (Anguilla anguilla)-Vibrio vulnificus interaction in the gills: Role of the RtxA13 toxin.</title>
        <authorList>
            <person name="Callol A."/>
            <person name="Pajuelo D."/>
            <person name="Ebbesson L."/>
            <person name="Teles M."/>
            <person name="MacKenzie S."/>
            <person name="Amaro C."/>
        </authorList>
    </citation>
    <scope>NUCLEOTIDE SEQUENCE</scope>
</reference>
<protein>
    <submittedName>
        <fullName evidence="1">Uncharacterized protein</fullName>
    </submittedName>
</protein>
<organism evidence="1">
    <name type="scientific">Anguilla anguilla</name>
    <name type="common">European freshwater eel</name>
    <name type="synonym">Muraena anguilla</name>
    <dbReference type="NCBI Taxonomy" id="7936"/>
    <lineage>
        <taxon>Eukaryota</taxon>
        <taxon>Metazoa</taxon>
        <taxon>Chordata</taxon>
        <taxon>Craniata</taxon>
        <taxon>Vertebrata</taxon>
        <taxon>Euteleostomi</taxon>
        <taxon>Actinopterygii</taxon>
        <taxon>Neopterygii</taxon>
        <taxon>Teleostei</taxon>
        <taxon>Anguilliformes</taxon>
        <taxon>Anguillidae</taxon>
        <taxon>Anguilla</taxon>
    </lineage>
</organism>
<name>A0A0E9VXY1_ANGAN</name>